<feature type="transmembrane region" description="Helical" evidence="1">
    <location>
        <begin position="37"/>
        <end position="58"/>
    </location>
</feature>
<feature type="transmembrane region" description="Helical" evidence="1">
    <location>
        <begin position="64"/>
        <end position="86"/>
    </location>
</feature>
<keyword evidence="3" id="KW-1185">Reference proteome</keyword>
<keyword evidence="1" id="KW-1133">Transmembrane helix</keyword>
<dbReference type="NCBIfam" id="TIGR02862">
    <property type="entry name" value="spore_BofA"/>
    <property type="match status" value="1"/>
</dbReference>
<dbReference type="EMBL" id="WBZC01000069">
    <property type="protein sequence ID" value="KAB3530305.1"/>
    <property type="molecule type" value="Genomic_DNA"/>
</dbReference>
<reference evidence="2 3" key="1">
    <citation type="submission" date="2019-10" db="EMBL/GenBank/DDBJ databases">
        <title>Alkaliphilus serpentinus sp. nov. and Alkaliphilus pronyensis sp. nov., two novel anaerobic alkaliphilic species isolated from the serpentinized-hosted hydrothermal field of the Prony Bay (New Caledonia).</title>
        <authorList>
            <person name="Postec A."/>
        </authorList>
    </citation>
    <scope>NUCLEOTIDE SEQUENCE [LARGE SCALE GENOMIC DNA]</scope>
    <source>
        <strain evidence="2 3">LacV</strain>
    </source>
</reference>
<gene>
    <name evidence="2" type="primary">bofA</name>
    <name evidence="2" type="ORF">F8154_14030</name>
</gene>
<dbReference type="RefSeq" id="WP_151862246.1">
    <property type="nucleotide sequence ID" value="NZ_WBZC01000069.1"/>
</dbReference>
<dbReference type="OrthoDB" id="1699162at2"/>
<dbReference type="Pfam" id="PF07441">
    <property type="entry name" value="BofA"/>
    <property type="match status" value="1"/>
</dbReference>
<comment type="caution">
    <text evidence="2">The sequence shown here is derived from an EMBL/GenBank/DDBJ whole genome shotgun (WGS) entry which is preliminary data.</text>
</comment>
<dbReference type="AlphaFoldDB" id="A0A6I0EYH9"/>
<organism evidence="2 3">
    <name type="scientific">Alkaliphilus pronyensis</name>
    <dbReference type="NCBI Taxonomy" id="1482732"/>
    <lineage>
        <taxon>Bacteria</taxon>
        <taxon>Bacillati</taxon>
        <taxon>Bacillota</taxon>
        <taxon>Clostridia</taxon>
        <taxon>Peptostreptococcales</taxon>
        <taxon>Natronincolaceae</taxon>
        <taxon>Alkaliphilus</taxon>
    </lineage>
</organism>
<name>A0A6I0EYH9_9FIRM</name>
<dbReference type="InterPro" id="IPR010001">
    <property type="entry name" value="BofA"/>
</dbReference>
<sequence length="89" mass="9594">MGLGMEINIILAYAIGLILLYIVGWLLLVPIKLIGRLIWNGILGGVLLFFVNIIGGFFDFYIVINPISALVAGFLGIPGVILLIILNAL</sequence>
<evidence type="ECO:0000313" key="3">
    <source>
        <dbReference type="Proteomes" id="UP000432715"/>
    </source>
</evidence>
<dbReference type="Proteomes" id="UP000432715">
    <property type="component" value="Unassembled WGS sequence"/>
</dbReference>
<keyword evidence="1" id="KW-0812">Transmembrane</keyword>
<evidence type="ECO:0000313" key="2">
    <source>
        <dbReference type="EMBL" id="KAB3530305.1"/>
    </source>
</evidence>
<accession>A0A6I0EYH9</accession>
<evidence type="ECO:0000256" key="1">
    <source>
        <dbReference type="SAM" id="Phobius"/>
    </source>
</evidence>
<protein>
    <submittedName>
        <fullName evidence="2">Pro-sigmaK processing inhibitor BofA</fullName>
    </submittedName>
</protein>
<keyword evidence="1" id="KW-0472">Membrane</keyword>
<proteinExistence type="predicted"/>
<feature type="transmembrane region" description="Helical" evidence="1">
    <location>
        <begin position="6"/>
        <end position="28"/>
    </location>
</feature>